<dbReference type="GO" id="GO:0004803">
    <property type="term" value="F:transposase activity"/>
    <property type="evidence" value="ECO:0007669"/>
    <property type="project" value="InterPro"/>
</dbReference>
<dbReference type="EMBL" id="JANIBC010000012">
    <property type="protein sequence ID" value="MCQ8186118.1"/>
    <property type="molecule type" value="Genomic_DNA"/>
</dbReference>
<dbReference type="Proteomes" id="UP001142610">
    <property type="component" value="Unassembled WGS sequence"/>
</dbReference>
<gene>
    <name evidence="3" type="ORF">NOG11_12040</name>
</gene>
<organism evidence="3 4">
    <name type="scientific">Parvularcula maris</name>
    <dbReference type="NCBI Taxonomy" id="2965077"/>
    <lineage>
        <taxon>Bacteria</taxon>
        <taxon>Pseudomonadati</taxon>
        <taxon>Pseudomonadota</taxon>
        <taxon>Alphaproteobacteria</taxon>
        <taxon>Parvularculales</taxon>
        <taxon>Parvularculaceae</taxon>
        <taxon>Parvularcula</taxon>
    </lineage>
</organism>
<reference evidence="3" key="1">
    <citation type="submission" date="2022-07" db="EMBL/GenBank/DDBJ databases">
        <title>Parvularcula maris sp. nov., an algicidal bacterium isolated from seawater.</title>
        <authorList>
            <person name="Li F."/>
        </authorList>
    </citation>
    <scope>NUCLEOTIDE SEQUENCE</scope>
    <source>
        <strain evidence="3">BGMRC 0090</strain>
    </source>
</reference>
<dbReference type="Pfam" id="PF01527">
    <property type="entry name" value="HTH_Tnp_1"/>
    <property type="match status" value="1"/>
</dbReference>
<dbReference type="SUPFAM" id="SSF53098">
    <property type="entry name" value="Ribonuclease H-like"/>
    <property type="match status" value="1"/>
</dbReference>
<keyword evidence="1" id="KW-0175">Coiled coil</keyword>
<feature type="coiled-coil region" evidence="1">
    <location>
        <begin position="49"/>
        <end position="76"/>
    </location>
</feature>
<dbReference type="InterPro" id="IPR012337">
    <property type="entry name" value="RNaseH-like_sf"/>
</dbReference>
<dbReference type="Pfam" id="PF13276">
    <property type="entry name" value="HTH_21"/>
    <property type="match status" value="1"/>
</dbReference>
<keyword evidence="4" id="KW-1185">Reference proteome</keyword>
<protein>
    <submittedName>
        <fullName evidence="3">IS3 family transposase</fullName>
    </submittedName>
</protein>
<evidence type="ECO:0000313" key="4">
    <source>
        <dbReference type="Proteomes" id="UP001142610"/>
    </source>
</evidence>
<dbReference type="Gene3D" id="3.30.420.10">
    <property type="entry name" value="Ribonuclease H-like superfamily/Ribonuclease H"/>
    <property type="match status" value="1"/>
</dbReference>
<dbReference type="PROSITE" id="PS50994">
    <property type="entry name" value="INTEGRASE"/>
    <property type="match status" value="1"/>
</dbReference>
<dbReference type="InterPro" id="IPR036397">
    <property type="entry name" value="RNaseH_sf"/>
</dbReference>
<name>A0A9X2LAU0_9PROT</name>
<accession>A0A9X2LAU0</accession>
<dbReference type="AlphaFoldDB" id="A0A9X2LAU0"/>
<dbReference type="InterPro" id="IPR025948">
    <property type="entry name" value="HTH-like_dom"/>
</dbReference>
<evidence type="ECO:0000313" key="3">
    <source>
        <dbReference type="EMBL" id="MCQ8186118.1"/>
    </source>
</evidence>
<dbReference type="InterPro" id="IPR002514">
    <property type="entry name" value="Transposase_8"/>
</dbReference>
<dbReference type="NCBIfam" id="NF033516">
    <property type="entry name" value="transpos_IS3"/>
    <property type="match status" value="1"/>
</dbReference>
<dbReference type="GO" id="GO:0003677">
    <property type="term" value="F:DNA binding"/>
    <property type="evidence" value="ECO:0007669"/>
    <property type="project" value="InterPro"/>
</dbReference>
<evidence type="ECO:0000256" key="1">
    <source>
        <dbReference type="SAM" id="Coils"/>
    </source>
</evidence>
<dbReference type="PANTHER" id="PTHR47515">
    <property type="entry name" value="LOW CALCIUM RESPONSE LOCUS PROTEIN T"/>
    <property type="match status" value="1"/>
</dbReference>
<dbReference type="Pfam" id="PF13683">
    <property type="entry name" value="rve_3"/>
    <property type="match status" value="1"/>
</dbReference>
<dbReference type="InterPro" id="IPR048020">
    <property type="entry name" value="Transpos_IS3"/>
</dbReference>
<dbReference type="SUPFAM" id="SSF46689">
    <property type="entry name" value="Homeodomain-like"/>
    <property type="match status" value="1"/>
</dbReference>
<dbReference type="InterPro" id="IPR001584">
    <property type="entry name" value="Integrase_cat-core"/>
</dbReference>
<dbReference type="InterPro" id="IPR009057">
    <property type="entry name" value="Homeodomain-like_sf"/>
</dbReference>
<feature type="domain" description="Integrase catalytic" evidence="2">
    <location>
        <begin position="200"/>
        <end position="361"/>
    </location>
</feature>
<dbReference type="GO" id="GO:0006313">
    <property type="term" value="P:DNA transposition"/>
    <property type="evidence" value="ECO:0007669"/>
    <property type="project" value="InterPro"/>
</dbReference>
<dbReference type="GO" id="GO:0015074">
    <property type="term" value="P:DNA integration"/>
    <property type="evidence" value="ECO:0007669"/>
    <property type="project" value="InterPro"/>
</dbReference>
<proteinExistence type="predicted"/>
<sequence>MKRKRYSVEQIVAVLKQAEMGMPVADLVRQTGITEQTFYRWKKKYQGLESDQVRELKQVQDENARLKKLVAELSLDKAVLQDVPLKKVPRPTVMKEVVAYICSHHGLSERRACRITQQHRSTQRKPLTSDPLTELRQKMHEIVATRVRYGYRRVHIMLRREGFDVGRNRVYRVYREEGLVLKTKRPRRRKMATHREARCQPTAPNEAWSLDFVHDQLASGPKIRLLTVIDIFTRECLAIEVGHRLRGENVAEVLNRLVRFRGAPKALFADNGAEFTGQIVDLWAYHHKVRMDFSRPATPTDNAHIESFNGSLRDECLNVHWFETLSEAKRTIEAWRTDYNESRPHMALNGLPPAEYALCARTSCGKEEQSAVGNSP</sequence>
<dbReference type="PANTHER" id="PTHR47515:SF1">
    <property type="entry name" value="BLR2054 PROTEIN"/>
    <property type="match status" value="1"/>
</dbReference>
<comment type="caution">
    <text evidence="3">The sequence shown here is derived from an EMBL/GenBank/DDBJ whole genome shotgun (WGS) entry which is preliminary data.</text>
</comment>
<evidence type="ECO:0000259" key="2">
    <source>
        <dbReference type="PROSITE" id="PS50994"/>
    </source>
</evidence>